<keyword evidence="2" id="KW-1185">Reference proteome</keyword>
<proteinExistence type="predicted"/>
<accession>A0ABT2MX54</accession>
<protein>
    <submittedName>
        <fullName evidence="1">Uncharacterized protein</fullName>
    </submittedName>
</protein>
<gene>
    <name evidence="1" type="ORF">NG799_22520</name>
</gene>
<evidence type="ECO:0000313" key="2">
    <source>
        <dbReference type="Proteomes" id="UP001525890"/>
    </source>
</evidence>
<name>A0ABT2MX54_9CYAN</name>
<sequence length="101" mass="11680">MPYRLQSETFSDECLHPHIGRSALQALRYNSWKPYWLFKIHDNQQVLRRTHERLKSLLQTEAAAFLLVCSNDFSRCSRVMAGAITRANPGWALLGCCQVTR</sequence>
<dbReference type="RefSeq" id="WP_368008565.1">
    <property type="nucleotide sequence ID" value="NZ_JAMXFF010000042.1"/>
</dbReference>
<evidence type="ECO:0000313" key="1">
    <source>
        <dbReference type="EMBL" id="MCT7969092.1"/>
    </source>
</evidence>
<dbReference type="EMBL" id="JAMXFF010000042">
    <property type="protein sequence ID" value="MCT7969092.1"/>
    <property type="molecule type" value="Genomic_DNA"/>
</dbReference>
<reference evidence="1 2" key="1">
    <citation type="journal article" date="2022" name="Front. Microbiol.">
        <title>High genomic differentiation and limited gene flow indicate recent cryptic speciation within the genus Laspinema (cyanobacteria).</title>
        <authorList>
            <person name="Stanojkovic A."/>
            <person name="Skoupy S."/>
            <person name="Skaloud P."/>
            <person name="Dvorak P."/>
        </authorList>
    </citation>
    <scope>NUCLEOTIDE SEQUENCE [LARGE SCALE GENOMIC DNA]</scope>
    <source>
        <strain evidence="1 2">D2a</strain>
    </source>
</reference>
<comment type="caution">
    <text evidence="1">The sequence shown here is derived from an EMBL/GenBank/DDBJ whole genome shotgun (WGS) entry which is preliminary data.</text>
</comment>
<dbReference type="Proteomes" id="UP001525890">
    <property type="component" value="Unassembled WGS sequence"/>
</dbReference>
<organism evidence="1 2">
    <name type="scientific">Laspinema palackyanum D2a</name>
    <dbReference type="NCBI Taxonomy" id="2953684"/>
    <lineage>
        <taxon>Bacteria</taxon>
        <taxon>Bacillati</taxon>
        <taxon>Cyanobacteriota</taxon>
        <taxon>Cyanophyceae</taxon>
        <taxon>Oscillatoriophycideae</taxon>
        <taxon>Oscillatoriales</taxon>
        <taxon>Laspinemataceae</taxon>
        <taxon>Laspinema</taxon>
        <taxon>Laspinema palackyanum</taxon>
    </lineage>
</organism>